<name>A0AAW2IKW7_9LAMI</name>
<reference evidence="2" key="2">
    <citation type="journal article" date="2024" name="Plant">
        <title>Genomic evolution and insights into agronomic trait innovations of Sesamum species.</title>
        <authorList>
            <person name="Miao H."/>
            <person name="Wang L."/>
            <person name="Qu L."/>
            <person name="Liu H."/>
            <person name="Sun Y."/>
            <person name="Le M."/>
            <person name="Wang Q."/>
            <person name="Wei S."/>
            <person name="Zheng Y."/>
            <person name="Lin W."/>
            <person name="Duan Y."/>
            <person name="Cao H."/>
            <person name="Xiong S."/>
            <person name="Wang X."/>
            <person name="Wei L."/>
            <person name="Li C."/>
            <person name="Ma Q."/>
            <person name="Ju M."/>
            <person name="Zhao R."/>
            <person name="Li G."/>
            <person name="Mu C."/>
            <person name="Tian Q."/>
            <person name="Mei H."/>
            <person name="Zhang T."/>
            <person name="Gao T."/>
            <person name="Zhang H."/>
        </authorList>
    </citation>
    <scope>NUCLEOTIDE SEQUENCE</scope>
    <source>
        <strain evidence="2">G01</strain>
    </source>
</reference>
<dbReference type="InterPro" id="IPR036691">
    <property type="entry name" value="Endo/exonu/phosph_ase_sf"/>
</dbReference>
<evidence type="ECO:0000313" key="2">
    <source>
        <dbReference type="EMBL" id="KAL0282506.1"/>
    </source>
</evidence>
<sequence>MNNYCHLRTRGCRTSVIYAAAWVISLSSVRSGFLRILLILGCHPIRSLAAGYYPHWPQSWFPQYPEHVNSSLCIEGEPFTWCNHYPELDTIYERLDRACADPTWRTQFPNTVVCHIPTTSSDHAALLIDTNNTRPSFLSKHRLFRFEVAWASSAEYSAPGKGSGTNSSPASLSGDKVRRKQNTSENGTLAITRGETNDITRIKNGNNQWLEKEEDIRSHIEAYFGDIFRSQNPSEEELEKGTE</sequence>
<dbReference type="EMBL" id="JACGWK010001811">
    <property type="protein sequence ID" value="KAL0282506.1"/>
    <property type="molecule type" value="Genomic_DNA"/>
</dbReference>
<dbReference type="PANTHER" id="PTHR33710:SF71">
    <property type="entry name" value="ENDONUCLEASE_EXONUCLEASE_PHOSPHATASE DOMAIN-CONTAINING PROTEIN"/>
    <property type="match status" value="1"/>
</dbReference>
<reference evidence="2" key="1">
    <citation type="submission" date="2020-06" db="EMBL/GenBank/DDBJ databases">
        <authorList>
            <person name="Li T."/>
            <person name="Hu X."/>
            <person name="Zhang T."/>
            <person name="Song X."/>
            <person name="Zhang H."/>
            <person name="Dai N."/>
            <person name="Sheng W."/>
            <person name="Hou X."/>
            <person name="Wei L."/>
        </authorList>
    </citation>
    <scope>NUCLEOTIDE SEQUENCE</scope>
    <source>
        <strain evidence="2">G01</strain>
        <tissue evidence="2">Leaf</tissue>
    </source>
</reference>
<comment type="caution">
    <text evidence="2">The sequence shown here is derived from an EMBL/GenBank/DDBJ whole genome shotgun (WGS) entry which is preliminary data.</text>
</comment>
<feature type="region of interest" description="Disordered" evidence="1">
    <location>
        <begin position="156"/>
        <end position="192"/>
    </location>
</feature>
<organism evidence="2">
    <name type="scientific">Sesamum angustifolium</name>
    <dbReference type="NCBI Taxonomy" id="2727405"/>
    <lineage>
        <taxon>Eukaryota</taxon>
        <taxon>Viridiplantae</taxon>
        <taxon>Streptophyta</taxon>
        <taxon>Embryophyta</taxon>
        <taxon>Tracheophyta</taxon>
        <taxon>Spermatophyta</taxon>
        <taxon>Magnoliopsida</taxon>
        <taxon>eudicotyledons</taxon>
        <taxon>Gunneridae</taxon>
        <taxon>Pentapetalae</taxon>
        <taxon>asterids</taxon>
        <taxon>lamiids</taxon>
        <taxon>Lamiales</taxon>
        <taxon>Pedaliaceae</taxon>
        <taxon>Sesamum</taxon>
    </lineage>
</organism>
<evidence type="ECO:0000256" key="1">
    <source>
        <dbReference type="SAM" id="MobiDB-lite"/>
    </source>
</evidence>
<gene>
    <name evidence="2" type="ORF">Sangu_2944500</name>
</gene>
<protein>
    <submittedName>
        <fullName evidence="2">Uncharacterized protein</fullName>
    </submittedName>
</protein>
<dbReference type="PANTHER" id="PTHR33710">
    <property type="entry name" value="BNAC02G09200D PROTEIN"/>
    <property type="match status" value="1"/>
</dbReference>
<feature type="non-terminal residue" evidence="2">
    <location>
        <position position="243"/>
    </location>
</feature>
<accession>A0AAW2IKW7</accession>
<dbReference type="AlphaFoldDB" id="A0AAW2IKW7"/>
<proteinExistence type="predicted"/>
<dbReference type="SUPFAM" id="SSF56219">
    <property type="entry name" value="DNase I-like"/>
    <property type="match status" value="1"/>
</dbReference>